<evidence type="ECO:0000256" key="1">
    <source>
        <dbReference type="SAM" id="MobiDB-lite"/>
    </source>
</evidence>
<feature type="chain" id="PRO_5046941552" evidence="2">
    <location>
        <begin position="31"/>
        <end position="226"/>
    </location>
</feature>
<keyword evidence="5" id="KW-1185">Reference proteome</keyword>
<evidence type="ECO:0000256" key="2">
    <source>
        <dbReference type="SAM" id="SignalP"/>
    </source>
</evidence>
<organism evidence="4 5">
    <name type="scientific">Sphingomonas oryzagri</name>
    <dbReference type="NCBI Taxonomy" id="3042314"/>
    <lineage>
        <taxon>Bacteria</taxon>
        <taxon>Pseudomonadati</taxon>
        <taxon>Pseudomonadota</taxon>
        <taxon>Alphaproteobacteria</taxon>
        <taxon>Sphingomonadales</taxon>
        <taxon>Sphingomonadaceae</taxon>
        <taxon>Sphingomonas</taxon>
    </lineage>
</organism>
<sequence length="226" mass="23588">MMRTFSRAALAVASFSCLLGAVTVAVPSLAAEGTAPAGSATAMLAAVTAPLLAVDVNALQNRDQDFSTAGQDNGSPITPQADADTAAQTPQTLEDMVAAHTASTTGDEQGDCLASSVYYESKGEPLNGQLAVAQVIMNRTTSGRFPNTVCGVVRQPGQFSFLRGGSIPEPSHTNSAWQRAVAVATIARQGLWKQVAPSALFFHARRVSPGWGKIRVASLGNHIFFR</sequence>
<dbReference type="Proteomes" id="UP001160625">
    <property type="component" value="Unassembled WGS sequence"/>
</dbReference>
<dbReference type="RefSeq" id="WP_281045561.1">
    <property type="nucleotide sequence ID" value="NZ_JARYGZ010000002.1"/>
</dbReference>
<feature type="compositionally biased region" description="Polar residues" evidence="1">
    <location>
        <begin position="65"/>
        <end position="77"/>
    </location>
</feature>
<dbReference type="Gene3D" id="1.10.10.2520">
    <property type="entry name" value="Cell wall hydrolase SleB, domain 1"/>
    <property type="match status" value="1"/>
</dbReference>
<feature type="signal peptide" evidence="2">
    <location>
        <begin position="1"/>
        <end position="30"/>
    </location>
</feature>
<protein>
    <submittedName>
        <fullName evidence="4">Cell wall hydrolase</fullName>
    </submittedName>
</protein>
<keyword evidence="2" id="KW-0732">Signal</keyword>
<accession>A0ABT6N516</accession>
<evidence type="ECO:0000313" key="4">
    <source>
        <dbReference type="EMBL" id="MDH7640204.1"/>
    </source>
</evidence>
<feature type="compositionally biased region" description="Low complexity" evidence="1">
    <location>
        <begin position="78"/>
        <end position="87"/>
    </location>
</feature>
<dbReference type="Pfam" id="PF07486">
    <property type="entry name" value="Hydrolase_2"/>
    <property type="match status" value="1"/>
</dbReference>
<dbReference type="GO" id="GO:0016787">
    <property type="term" value="F:hydrolase activity"/>
    <property type="evidence" value="ECO:0007669"/>
    <property type="project" value="UniProtKB-KW"/>
</dbReference>
<keyword evidence="4" id="KW-0378">Hydrolase</keyword>
<feature type="domain" description="Cell wall hydrolase SleB" evidence="3">
    <location>
        <begin position="123"/>
        <end position="225"/>
    </location>
</feature>
<reference evidence="4" key="1">
    <citation type="submission" date="2023-04" db="EMBL/GenBank/DDBJ databases">
        <title>Sphingomonas sp. MAHUQ-71 isolated from rice field.</title>
        <authorList>
            <person name="Huq M.A."/>
        </authorList>
    </citation>
    <scope>NUCLEOTIDE SEQUENCE</scope>
    <source>
        <strain evidence="4">MAHUQ-71</strain>
    </source>
</reference>
<feature type="region of interest" description="Disordered" evidence="1">
    <location>
        <begin position="65"/>
        <end position="87"/>
    </location>
</feature>
<evidence type="ECO:0000259" key="3">
    <source>
        <dbReference type="Pfam" id="PF07486"/>
    </source>
</evidence>
<comment type="caution">
    <text evidence="4">The sequence shown here is derived from an EMBL/GenBank/DDBJ whole genome shotgun (WGS) entry which is preliminary data.</text>
</comment>
<evidence type="ECO:0000313" key="5">
    <source>
        <dbReference type="Proteomes" id="UP001160625"/>
    </source>
</evidence>
<dbReference type="EMBL" id="JARYGZ010000002">
    <property type="protein sequence ID" value="MDH7640204.1"/>
    <property type="molecule type" value="Genomic_DNA"/>
</dbReference>
<name>A0ABT6N516_9SPHN</name>
<dbReference type="InterPro" id="IPR042047">
    <property type="entry name" value="SleB_dom1"/>
</dbReference>
<dbReference type="InterPro" id="IPR011105">
    <property type="entry name" value="Cell_wall_hydrolase_SleB"/>
</dbReference>
<gene>
    <name evidence="4" type="ORF">QGN17_15815</name>
</gene>
<proteinExistence type="predicted"/>